<dbReference type="Proteomes" id="UP000054164">
    <property type="component" value="Unassembled WGS sequence"/>
</dbReference>
<name>A0A0S6U794_CLOBO</name>
<evidence type="ECO:0000313" key="5">
    <source>
        <dbReference type="EMBL" id="GAE02562.1"/>
    </source>
</evidence>
<evidence type="ECO:0000256" key="4">
    <source>
        <dbReference type="PROSITE-ProRule" id="PRU01024"/>
    </source>
</evidence>
<accession>A0A0S6U794</accession>
<dbReference type="HOGENOM" id="CLU_202504_0_0_9"/>
<dbReference type="EMBL" id="DF384213">
    <property type="protein sequence ID" value="GAE02562.1"/>
    <property type="molecule type" value="Genomic_DNA"/>
</dbReference>
<sequence>MSPQKIVHVSYYPATLARDLRILNDLGYKTLEVQPVDMFPQTAHTECVTRIERVKG</sequence>
<reference evidence="5" key="1">
    <citation type="submission" date="2013-10" db="EMBL/GenBank/DDBJ databases">
        <title>Draft genome sequence of Clostridium botulinum type B strain Osaka05.</title>
        <authorList>
            <person name="Sakaguchi Y."/>
            <person name="Hosomi K."/>
            <person name="Uchiyama J."/>
            <person name="Ogura Y."/>
            <person name="Sakaguchi M."/>
            <person name="Kohda T."/>
            <person name="Mukamoto M."/>
            <person name="Misawa N."/>
            <person name="Matsuzaki S."/>
            <person name="Hayashi T."/>
            <person name="Kozaki S."/>
        </authorList>
    </citation>
    <scope>NUCLEOTIDE SEQUENCE</scope>
    <source>
        <strain evidence="5">Osaka05</strain>
    </source>
</reference>
<dbReference type="PANTHER" id="PTHR11061:SF30">
    <property type="entry name" value="TRNA (URACIL(54)-C(5))-METHYLTRANSFERASE"/>
    <property type="match status" value="1"/>
</dbReference>
<keyword evidence="3 4" id="KW-0949">S-adenosyl-L-methionine</keyword>
<organism evidence="5">
    <name type="scientific">Clostridium botulinum B str. Osaka05</name>
    <dbReference type="NCBI Taxonomy" id="1407017"/>
    <lineage>
        <taxon>Bacteria</taxon>
        <taxon>Bacillati</taxon>
        <taxon>Bacillota</taxon>
        <taxon>Clostridia</taxon>
        <taxon>Eubacteriales</taxon>
        <taxon>Clostridiaceae</taxon>
        <taxon>Clostridium</taxon>
    </lineage>
</organism>
<evidence type="ECO:0000256" key="2">
    <source>
        <dbReference type="ARBA" id="ARBA00022679"/>
    </source>
</evidence>
<dbReference type="GO" id="GO:0070041">
    <property type="term" value="F:rRNA (uridine-C5-)-methyltransferase activity"/>
    <property type="evidence" value="ECO:0007669"/>
    <property type="project" value="TreeGrafter"/>
</dbReference>
<evidence type="ECO:0000256" key="3">
    <source>
        <dbReference type="ARBA" id="ARBA00022691"/>
    </source>
</evidence>
<evidence type="ECO:0000256" key="1">
    <source>
        <dbReference type="ARBA" id="ARBA00022603"/>
    </source>
</evidence>
<dbReference type="PROSITE" id="PS51687">
    <property type="entry name" value="SAM_MT_RNA_M5U"/>
    <property type="match status" value="1"/>
</dbReference>
<dbReference type="AlphaFoldDB" id="A0A0S6U794"/>
<dbReference type="PROSITE" id="PS01231">
    <property type="entry name" value="TRMA_2"/>
    <property type="match status" value="1"/>
</dbReference>
<comment type="similarity">
    <text evidence="4">Belongs to the class I-like SAM-binding methyltransferase superfamily. RNA M5U methyltransferase family.</text>
</comment>
<dbReference type="PANTHER" id="PTHR11061">
    <property type="entry name" value="RNA M5U METHYLTRANSFERASE"/>
    <property type="match status" value="1"/>
</dbReference>
<protein>
    <submittedName>
        <fullName evidence="5">TrmA family RNA methyltransferase</fullName>
    </submittedName>
</protein>
<gene>
    <name evidence="5" type="ORF">CBO05C_2252</name>
</gene>
<keyword evidence="2 4" id="KW-0808">Transferase</keyword>
<dbReference type="InterPro" id="IPR030391">
    <property type="entry name" value="MeTrfase_TrmA_CS"/>
</dbReference>
<comment type="caution">
    <text evidence="4">Lacks conserved residue(s) required for the propagation of feature annotation.</text>
</comment>
<keyword evidence="1 4" id="KW-0489">Methyltransferase</keyword>
<proteinExistence type="inferred from homology"/>
<dbReference type="InterPro" id="IPR010280">
    <property type="entry name" value="U5_MeTrfase_fam"/>
</dbReference>
<dbReference type="SUPFAM" id="SSF53335">
    <property type="entry name" value="S-adenosyl-L-methionine-dependent methyltransferases"/>
    <property type="match status" value="1"/>
</dbReference>
<dbReference type="GO" id="GO:0070475">
    <property type="term" value="P:rRNA base methylation"/>
    <property type="evidence" value="ECO:0007669"/>
    <property type="project" value="TreeGrafter"/>
</dbReference>
<dbReference type="InterPro" id="IPR029063">
    <property type="entry name" value="SAM-dependent_MTases_sf"/>
</dbReference>
<dbReference type="Gene3D" id="3.40.50.150">
    <property type="entry name" value="Vaccinia Virus protein VP39"/>
    <property type="match status" value="1"/>
</dbReference>